<dbReference type="PANTHER" id="PTHR33452">
    <property type="entry name" value="OXIDOREDUCTASE CATD-RELATED"/>
    <property type="match status" value="1"/>
</dbReference>
<evidence type="ECO:0000313" key="8">
    <source>
        <dbReference type="EMBL" id="MDX6807076.1"/>
    </source>
</evidence>
<organism evidence="8 9">
    <name type="scientific">Terrihabitans rhizophilus</name>
    <dbReference type="NCBI Taxonomy" id="3092662"/>
    <lineage>
        <taxon>Bacteria</taxon>
        <taxon>Pseudomonadati</taxon>
        <taxon>Pseudomonadota</taxon>
        <taxon>Alphaproteobacteria</taxon>
        <taxon>Hyphomicrobiales</taxon>
        <taxon>Terrihabitans</taxon>
    </lineage>
</organism>
<sequence length="149" mass="16130">MLLNRSNPVERPFVSAARYAPIMLSVLRIMTGLLIMQHGTQKLFGFPEASARGMPPLVSLMGLAGVIELVGGLLIVIGLFTRPTAFLLAGFTAVAYFMAHASKSFFPILNGGELAALYCFVFLYLMLAGAGPWSLDARRGLEASRTSRY</sequence>
<feature type="transmembrane region" description="Helical" evidence="7">
    <location>
        <begin position="57"/>
        <end position="79"/>
    </location>
</feature>
<keyword evidence="6 7" id="KW-0472">Membrane</keyword>
<dbReference type="RefSeq" id="WP_319845201.1">
    <property type="nucleotide sequence ID" value="NZ_JAXAFJ010000009.1"/>
</dbReference>
<feature type="transmembrane region" description="Helical" evidence="7">
    <location>
        <begin position="114"/>
        <end position="135"/>
    </location>
</feature>
<dbReference type="Pfam" id="PF07681">
    <property type="entry name" value="DoxX"/>
    <property type="match status" value="1"/>
</dbReference>
<evidence type="ECO:0000313" key="9">
    <source>
        <dbReference type="Proteomes" id="UP001274321"/>
    </source>
</evidence>
<evidence type="ECO:0000256" key="2">
    <source>
        <dbReference type="ARBA" id="ARBA00006679"/>
    </source>
</evidence>
<dbReference type="EMBL" id="JAXAFJ010000009">
    <property type="protein sequence ID" value="MDX6807076.1"/>
    <property type="molecule type" value="Genomic_DNA"/>
</dbReference>
<protein>
    <submittedName>
        <fullName evidence="8">DoxX family protein</fullName>
    </submittedName>
</protein>
<accession>A0ABU4RW21</accession>
<dbReference type="InterPro" id="IPR032808">
    <property type="entry name" value="DoxX"/>
</dbReference>
<dbReference type="Proteomes" id="UP001274321">
    <property type="component" value="Unassembled WGS sequence"/>
</dbReference>
<comment type="similarity">
    <text evidence="2">Belongs to the DoxX family.</text>
</comment>
<dbReference type="InterPro" id="IPR051907">
    <property type="entry name" value="DoxX-like_oxidoreductase"/>
</dbReference>
<feature type="transmembrane region" description="Helical" evidence="7">
    <location>
        <begin position="16"/>
        <end position="36"/>
    </location>
</feature>
<keyword evidence="3" id="KW-1003">Cell membrane</keyword>
<name>A0ABU4RW21_9HYPH</name>
<evidence type="ECO:0000256" key="1">
    <source>
        <dbReference type="ARBA" id="ARBA00004651"/>
    </source>
</evidence>
<evidence type="ECO:0000256" key="6">
    <source>
        <dbReference type="ARBA" id="ARBA00023136"/>
    </source>
</evidence>
<reference evidence="8 9" key="1">
    <citation type="submission" date="2023-11" db="EMBL/GenBank/DDBJ databases">
        <authorList>
            <person name="Bao R."/>
        </authorList>
    </citation>
    <scope>NUCLEOTIDE SEQUENCE [LARGE SCALE GENOMIC DNA]</scope>
    <source>
        <strain evidence="8 9">PJ23</strain>
    </source>
</reference>
<evidence type="ECO:0000256" key="3">
    <source>
        <dbReference type="ARBA" id="ARBA00022475"/>
    </source>
</evidence>
<keyword evidence="4 7" id="KW-0812">Transmembrane</keyword>
<evidence type="ECO:0000256" key="4">
    <source>
        <dbReference type="ARBA" id="ARBA00022692"/>
    </source>
</evidence>
<comment type="subcellular location">
    <subcellularLocation>
        <location evidence="1">Cell membrane</location>
        <topology evidence="1">Multi-pass membrane protein</topology>
    </subcellularLocation>
</comment>
<keyword evidence="5 7" id="KW-1133">Transmembrane helix</keyword>
<keyword evidence="9" id="KW-1185">Reference proteome</keyword>
<evidence type="ECO:0000256" key="7">
    <source>
        <dbReference type="SAM" id="Phobius"/>
    </source>
</evidence>
<feature type="transmembrane region" description="Helical" evidence="7">
    <location>
        <begin position="85"/>
        <end position="102"/>
    </location>
</feature>
<proteinExistence type="inferred from homology"/>
<gene>
    <name evidence="8" type="ORF">SCD90_13470</name>
</gene>
<dbReference type="PANTHER" id="PTHR33452:SF4">
    <property type="entry name" value="BLL4328 PROTEIN"/>
    <property type="match status" value="1"/>
</dbReference>
<evidence type="ECO:0000256" key="5">
    <source>
        <dbReference type="ARBA" id="ARBA00022989"/>
    </source>
</evidence>
<comment type="caution">
    <text evidence="8">The sequence shown here is derived from an EMBL/GenBank/DDBJ whole genome shotgun (WGS) entry which is preliminary data.</text>
</comment>